<organism evidence="2 3">
    <name type="scientific">Clohesyomyces aquaticus</name>
    <dbReference type="NCBI Taxonomy" id="1231657"/>
    <lineage>
        <taxon>Eukaryota</taxon>
        <taxon>Fungi</taxon>
        <taxon>Dikarya</taxon>
        <taxon>Ascomycota</taxon>
        <taxon>Pezizomycotina</taxon>
        <taxon>Dothideomycetes</taxon>
        <taxon>Pleosporomycetidae</taxon>
        <taxon>Pleosporales</taxon>
        <taxon>Lindgomycetaceae</taxon>
        <taxon>Clohesyomyces</taxon>
    </lineage>
</organism>
<evidence type="ECO:0000313" key="3">
    <source>
        <dbReference type="Proteomes" id="UP000193144"/>
    </source>
</evidence>
<evidence type="ECO:0000256" key="1">
    <source>
        <dbReference type="SAM" id="MobiDB-lite"/>
    </source>
</evidence>
<reference evidence="2 3" key="1">
    <citation type="submission" date="2016-07" db="EMBL/GenBank/DDBJ databases">
        <title>Pervasive Adenine N6-methylation of Active Genes in Fungi.</title>
        <authorList>
            <consortium name="DOE Joint Genome Institute"/>
            <person name="Mondo S.J."/>
            <person name="Dannebaum R.O."/>
            <person name="Kuo R.C."/>
            <person name="Labutti K."/>
            <person name="Haridas S."/>
            <person name="Kuo A."/>
            <person name="Salamov A."/>
            <person name="Ahrendt S.R."/>
            <person name="Lipzen A."/>
            <person name="Sullivan W."/>
            <person name="Andreopoulos W.B."/>
            <person name="Clum A."/>
            <person name="Lindquist E."/>
            <person name="Daum C."/>
            <person name="Ramamoorthy G.K."/>
            <person name="Gryganskyi A."/>
            <person name="Culley D."/>
            <person name="Magnuson J.K."/>
            <person name="James T.Y."/>
            <person name="O'Malley M.A."/>
            <person name="Stajich J.E."/>
            <person name="Spatafora J.W."/>
            <person name="Visel A."/>
            <person name="Grigoriev I.V."/>
        </authorList>
    </citation>
    <scope>NUCLEOTIDE SEQUENCE [LARGE SCALE GENOMIC DNA]</scope>
    <source>
        <strain evidence="2 3">CBS 115471</strain>
    </source>
</reference>
<dbReference type="Proteomes" id="UP000193144">
    <property type="component" value="Unassembled WGS sequence"/>
</dbReference>
<protein>
    <submittedName>
        <fullName evidence="2">Uncharacterized protein</fullName>
    </submittedName>
</protein>
<name>A0A1Y1ZPS0_9PLEO</name>
<accession>A0A1Y1ZPS0</accession>
<evidence type="ECO:0000313" key="2">
    <source>
        <dbReference type="EMBL" id="ORY12249.1"/>
    </source>
</evidence>
<gene>
    <name evidence="2" type="ORF">BCR34DRAFT_600804</name>
</gene>
<dbReference type="OrthoDB" id="3777651at2759"/>
<keyword evidence="3" id="KW-1185">Reference proteome</keyword>
<feature type="region of interest" description="Disordered" evidence="1">
    <location>
        <begin position="227"/>
        <end position="258"/>
    </location>
</feature>
<dbReference type="AlphaFoldDB" id="A0A1Y1ZPS0"/>
<sequence length="334" mass="37409">MPASRANRHAKTVSPKRIRKSVSVASVFKPRPRGAAKATPALKAIVTDAPVPAEKINRVKGSRKEDTSWSSSPVKREGHRALAKIEDVHPLDLAFKETTTNYRTTLLKNATADITATYGTLLSKLYESAQTDTEQSEPNGSPQPLSLSAKLQQSIAPLTYPIHNIKFRIRDDVYSFEDKMADFKIHITEHHAVLDALQTEWERTVGEIWKLGVQVLGESTMSSMFIPQPSPPRDGSSQEEGLFVPEDGDKGTTRVKAKKKVSFKEPLPSFLTMPSRYKRLAALPEIPKQEAKELEGTIENLGTTQMEELKRLEKGQQAFWKRKQQQIKLALQQE</sequence>
<dbReference type="EMBL" id="MCFA01000053">
    <property type="protein sequence ID" value="ORY12249.1"/>
    <property type="molecule type" value="Genomic_DNA"/>
</dbReference>
<proteinExistence type="predicted"/>
<comment type="caution">
    <text evidence="2">The sequence shown here is derived from an EMBL/GenBank/DDBJ whole genome shotgun (WGS) entry which is preliminary data.</text>
</comment>